<dbReference type="Pfam" id="PF14375">
    <property type="entry name" value="Cys_rich_CWC"/>
    <property type="match status" value="1"/>
</dbReference>
<dbReference type="Proteomes" id="UP000094070">
    <property type="component" value="Unassembled WGS sequence"/>
</dbReference>
<dbReference type="RefSeq" id="WP_026025766.1">
    <property type="nucleotide sequence ID" value="NZ_AJYK02000007.1"/>
</dbReference>
<organism evidence="1 2">
    <name type="scientific">Vibrio rumoiensis 1S-45</name>
    <dbReference type="NCBI Taxonomy" id="1188252"/>
    <lineage>
        <taxon>Bacteria</taxon>
        <taxon>Pseudomonadati</taxon>
        <taxon>Pseudomonadota</taxon>
        <taxon>Gammaproteobacteria</taxon>
        <taxon>Vibrionales</taxon>
        <taxon>Vibrionaceae</taxon>
        <taxon>Vibrio</taxon>
    </lineage>
</organism>
<gene>
    <name evidence="1" type="ORF">A1QC_14050</name>
</gene>
<evidence type="ECO:0000313" key="2">
    <source>
        <dbReference type="Proteomes" id="UP000094070"/>
    </source>
</evidence>
<evidence type="ECO:0000313" key="1">
    <source>
        <dbReference type="EMBL" id="OEF29508.1"/>
    </source>
</evidence>
<dbReference type="OrthoDB" id="8911262at2"/>
<reference evidence="1 2" key="1">
    <citation type="journal article" date="2012" name="Science">
        <title>Ecological populations of bacteria act as socially cohesive units of antibiotic production and resistance.</title>
        <authorList>
            <person name="Cordero O.X."/>
            <person name="Wildschutte H."/>
            <person name="Kirkup B."/>
            <person name="Proehl S."/>
            <person name="Ngo L."/>
            <person name="Hussain F."/>
            <person name="Le Roux F."/>
            <person name="Mincer T."/>
            <person name="Polz M.F."/>
        </authorList>
    </citation>
    <scope>NUCLEOTIDE SEQUENCE [LARGE SCALE GENOMIC DNA]</scope>
    <source>
        <strain evidence="1 2">1S-45</strain>
    </source>
</reference>
<sequence>MKTPCIAACKNNGGICSGCHRTMDEILNWRHMDDAKRDSIMDRLSGTETTHNCPECGSDSHCDIAAGKTTCWCFHVEEREVTQKYDTCLCRQCLEKKMVV</sequence>
<protein>
    <recommendedName>
        <fullName evidence="3">DUF1289 domain-containing protein</fullName>
    </recommendedName>
</protein>
<dbReference type="AlphaFoldDB" id="A0A1E5E6A5"/>
<comment type="caution">
    <text evidence="1">The sequence shown here is derived from an EMBL/GenBank/DDBJ whole genome shotgun (WGS) entry which is preliminary data.</text>
</comment>
<dbReference type="InterPro" id="IPR010710">
    <property type="entry name" value="DUF1289"/>
</dbReference>
<evidence type="ECO:0008006" key="3">
    <source>
        <dbReference type="Google" id="ProtNLM"/>
    </source>
</evidence>
<keyword evidence="2" id="KW-1185">Reference proteome</keyword>
<dbReference type="eggNOG" id="COG3313">
    <property type="taxonomic scope" value="Bacteria"/>
</dbReference>
<dbReference type="Pfam" id="PF06945">
    <property type="entry name" value="DUF1289"/>
    <property type="match status" value="1"/>
</dbReference>
<dbReference type="EMBL" id="AJYK02000007">
    <property type="protein sequence ID" value="OEF29508.1"/>
    <property type="molecule type" value="Genomic_DNA"/>
</dbReference>
<proteinExistence type="predicted"/>
<accession>A0A1E5E6A5</accession>
<dbReference type="InterPro" id="IPR032720">
    <property type="entry name" value="Cys_rich_CWC"/>
</dbReference>
<name>A0A1E5E6A5_9VIBR</name>